<protein>
    <submittedName>
        <fullName evidence="2">DMT family transporter</fullName>
    </submittedName>
</protein>
<keyword evidence="1" id="KW-1133">Transmembrane helix</keyword>
<proteinExistence type="predicted"/>
<keyword evidence="1" id="KW-0812">Transmembrane</keyword>
<reference evidence="2" key="1">
    <citation type="submission" date="2022-06" db="EMBL/GenBank/DDBJ databases">
        <title>Aquibacillus sp. a new bacterium isolated from soil saline samples.</title>
        <authorList>
            <person name="Galisteo C."/>
            <person name="De La Haba R."/>
            <person name="Sanchez-Porro C."/>
            <person name="Ventosa A."/>
        </authorList>
    </citation>
    <scope>NUCLEOTIDE SEQUENCE</scope>
    <source>
        <strain evidence="2">3ASR75-11</strain>
    </source>
</reference>
<evidence type="ECO:0000313" key="3">
    <source>
        <dbReference type="Proteomes" id="UP001145050"/>
    </source>
</evidence>
<gene>
    <name evidence="2" type="ORF">NC797_07055</name>
</gene>
<evidence type="ECO:0000313" key="2">
    <source>
        <dbReference type="EMBL" id="MDC3424265.1"/>
    </source>
</evidence>
<dbReference type="AlphaFoldDB" id="A0A9X3WR62"/>
<sequence>MNTLLHLADSALQYHRGKQTGLWGLMGIVIAFLVVAFWDLIQPVFEMLGIVSLLDRMGLIYEDAPAMTAYRILIAFLALYLILIIVGAVLLAVYAAIFAISQNKTAHKILKISLYLIFSPVLIVIGLGRLYLHMKDKKWKKEDPHGYAEVKRLEKNRDVIEIMKYEGCEEGKSNILDHKEAYQRLNRLPTEGDHFFLIGVTYDREIYMLFPRPLDIKTSMYSGYILAEKVRVKKYNHLTDKPIGQLEREPISLVCRFIRTDWNPKEMDVLPTSLSDYEFIIDPKHSEDLIVALKGFATAKPYSLYVYMVQSHYFNSKDRLMNELKKEDISKEEFDGAVRKLKDYNVANEDIVRYIWEGNNYKESI</sequence>
<organism evidence="2 3">
    <name type="scientific">Terrihalobacillus insolitus</name>
    <dbReference type="NCBI Taxonomy" id="2950438"/>
    <lineage>
        <taxon>Bacteria</taxon>
        <taxon>Bacillati</taxon>
        <taxon>Bacillota</taxon>
        <taxon>Bacilli</taxon>
        <taxon>Bacillales</taxon>
        <taxon>Bacillaceae</taxon>
        <taxon>Terrihalobacillus</taxon>
    </lineage>
</organism>
<accession>A0A9X3WR62</accession>
<name>A0A9X3WR62_9BACI</name>
<dbReference type="Proteomes" id="UP001145050">
    <property type="component" value="Unassembled WGS sequence"/>
</dbReference>
<feature type="transmembrane region" description="Helical" evidence="1">
    <location>
        <begin position="21"/>
        <end position="38"/>
    </location>
</feature>
<comment type="caution">
    <text evidence="2">The sequence shown here is derived from an EMBL/GenBank/DDBJ whole genome shotgun (WGS) entry which is preliminary data.</text>
</comment>
<feature type="transmembrane region" description="Helical" evidence="1">
    <location>
        <begin position="73"/>
        <end position="100"/>
    </location>
</feature>
<dbReference type="EMBL" id="JAMQKB010000005">
    <property type="protein sequence ID" value="MDC3424265.1"/>
    <property type="molecule type" value="Genomic_DNA"/>
</dbReference>
<dbReference type="RefSeq" id="WP_272436070.1">
    <property type="nucleotide sequence ID" value="NZ_JAMQKB010000005.1"/>
</dbReference>
<feature type="transmembrane region" description="Helical" evidence="1">
    <location>
        <begin position="112"/>
        <end position="132"/>
    </location>
</feature>
<evidence type="ECO:0000256" key="1">
    <source>
        <dbReference type="SAM" id="Phobius"/>
    </source>
</evidence>
<keyword evidence="3" id="KW-1185">Reference proteome</keyword>
<keyword evidence="1" id="KW-0472">Membrane</keyword>